<sequence length="186" mass="20608">MGFFIESVNIVLIMSLLVSSLATAENGAGKLLCLTKLYQSVTPLLDITQAGGNYVWALSVENEIGDDSIANTAYFDDASLGRSEFKAVSWTDNNGDHSALVYLYHNKESANEHSAFVNFEGYSYHFSGDVFVVPPAGGGNWFDTDGKSWWPAISQCTYGEYEWNYHHESTVVEPSGYFQYSISTNF</sequence>
<proteinExistence type="predicted"/>
<keyword evidence="2" id="KW-1185">Reference proteome</keyword>
<reference evidence="2" key="1">
    <citation type="journal article" date="2024" name="Front. Bioeng. Biotechnol.">
        <title>Genome-scale model development and genomic sequencing of the oleaginous clade Lipomyces.</title>
        <authorList>
            <person name="Czajka J.J."/>
            <person name="Han Y."/>
            <person name="Kim J."/>
            <person name="Mondo S.J."/>
            <person name="Hofstad B.A."/>
            <person name="Robles A."/>
            <person name="Haridas S."/>
            <person name="Riley R."/>
            <person name="LaButti K."/>
            <person name="Pangilinan J."/>
            <person name="Andreopoulos W."/>
            <person name="Lipzen A."/>
            <person name="Yan J."/>
            <person name="Wang M."/>
            <person name="Ng V."/>
            <person name="Grigoriev I.V."/>
            <person name="Spatafora J.W."/>
            <person name="Magnuson J.K."/>
            <person name="Baker S.E."/>
            <person name="Pomraning K.R."/>
        </authorList>
    </citation>
    <scope>NUCLEOTIDE SEQUENCE [LARGE SCALE GENOMIC DNA]</scope>
    <source>
        <strain evidence="2">CBS 7786</strain>
    </source>
</reference>
<evidence type="ECO:0000313" key="2">
    <source>
        <dbReference type="Proteomes" id="UP001433508"/>
    </source>
</evidence>
<organism evidence="1 2">
    <name type="scientific">Lipomyces kononenkoae</name>
    <name type="common">Yeast</name>
    <dbReference type="NCBI Taxonomy" id="34357"/>
    <lineage>
        <taxon>Eukaryota</taxon>
        <taxon>Fungi</taxon>
        <taxon>Dikarya</taxon>
        <taxon>Ascomycota</taxon>
        <taxon>Saccharomycotina</taxon>
        <taxon>Lipomycetes</taxon>
        <taxon>Lipomycetales</taxon>
        <taxon>Lipomycetaceae</taxon>
        <taxon>Lipomyces</taxon>
    </lineage>
</organism>
<comment type="caution">
    <text evidence="1">The sequence shown here is derived from an EMBL/GenBank/DDBJ whole genome shotgun (WGS) entry which is preliminary data.</text>
</comment>
<dbReference type="Proteomes" id="UP001433508">
    <property type="component" value="Unassembled WGS sequence"/>
</dbReference>
<accession>A0ACC3SZF7</accession>
<dbReference type="EMBL" id="MU971375">
    <property type="protein sequence ID" value="KAK9237017.1"/>
    <property type="molecule type" value="Genomic_DNA"/>
</dbReference>
<name>A0ACC3SZF7_LIPKO</name>
<gene>
    <name evidence="1" type="ORF">V1525DRAFT_184705</name>
</gene>
<evidence type="ECO:0000313" key="1">
    <source>
        <dbReference type="EMBL" id="KAK9237017.1"/>
    </source>
</evidence>
<protein>
    <submittedName>
        <fullName evidence="1">Uncharacterized protein</fullName>
    </submittedName>
</protein>